<dbReference type="Pfam" id="PF14262">
    <property type="entry name" value="Cthe_2159"/>
    <property type="match status" value="1"/>
</dbReference>
<name>A0ABP9WX66_9CHLR</name>
<feature type="chain" id="PRO_5047049015" description="Dockerin type 1" evidence="1">
    <location>
        <begin position="26"/>
        <end position="617"/>
    </location>
</feature>
<accession>A0ABP9WX66</accession>
<evidence type="ECO:0000256" key="1">
    <source>
        <dbReference type="SAM" id="SignalP"/>
    </source>
</evidence>
<keyword evidence="1" id="KW-0732">Signal</keyword>
<evidence type="ECO:0000313" key="3">
    <source>
        <dbReference type="Proteomes" id="UP001428290"/>
    </source>
</evidence>
<evidence type="ECO:0000313" key="2">
    <source>
        <dbReference type="EMBL" id="GAA5527106.1"/>
    </source>
</evidence>
<keyword evidence="3" id="KW-1185">Reference proteome</keyword>
<dbReference type="InterPro" id="IPR025584">
    <property type="entry name" value="Cthe_2159"/>
</dbReference>
<proteinExistence type="predicted"/>
<dbReference type="EMBL" id="BAABRU010000003">
    <property type="protein sequence ID" value="GAA5527106.1"/>
    <property type="molecule type" value="Genomic_DNA"/>
</dbReference>
<organism evidence="2 3">
    <name type="scientific">Herpetosiphon gulosus</name>
    <dbReference type="NCBI Taxonomy" id="1973496"/>
    <lineage>
        <taxon>Bacteria</taxon>
        <taxon>Bacillati</taxon>
        <taxon>Chloroflexota</taxon>
        <taxon>Chloroflexia</taxon>
        <taxon>Herpetosiphonales</taxon>
        <taxon>Herpetosiphonaceae</taxon>
        <taxon>Herpetosiphon</taxon>
    </lineage>
</organism>
<feature type="signal peptide" evidence="1">
    <location>
        <begin position="1"/>
        <end position="25"/>
    </location>
</feature>
<dbReference type="PROSITE" id="PS51257">
    <property type="entry name" value="PROKAR_LIPOPROTEIN"/>
    <property type="match status" value="1"/>
</dbReference>
<evidence type="ECO:0008006" key="4">
    <source>
        <dbReference type="Google" id="ProtNLM"/>
    </source>
</evidence>
<dbReference type="RefSeq" id="WP_345720743.1">
    <property type="nucleotide sequence ID" value="NZ_BAABRU010000003.1"/>
</dbReference>
<reference evidence="2 3" key="1">
    <citation type="submission" date="2024-02" db="EMBL/GenBank/DDBJ databases">
        <title>Herpetosiphon gulosus NBRC 112829.</title>
        <authorList>
            <person name="Ichikawa N."/>
            <person name="Katano-Makiyama Y."/>
            <person name="Hidaka K."/>
        </authorList>
    </citation>
    <scope>NUCLEOTIDE SEQUENCE [LARGE SCALE GENOMIC DNA]</scope>
    <source>
        <strain evidence="2 3">NBRC 112829</strain>
    </source>
</reference>
<sequence length="617" mass="62052">MKPFTRALITSMLVAILAACSSNQTTTSSNPTSSNNQAVVSSNSATITSPSVVVPTVESIDEALATKATPHDTSADLAWDTTELVEIKLSDSSITASSPNVKVESTTATISAAGTYQLSGNLSDGQIIVDTTDNDLVRLILNGVTIHSSTSAPIAIMQAEQVAVILADGSQNTLSDTIDASANATTEEDLPNATLYSKADLAIDGTGSLIIQANGNDGITGKDGLVINSGDIDITAVDDGLRGKDYLVVNGGTISINAQGDGLTADNEEDPTKGYISITGGTFKITAGGDGLSAVTDLLIDAGDLTISAGGGNNASVSADASAKGLKADQNLVIADGTITIDAAEDALHSDSNITINAGTINLAAGDDGVHADANLTINGGDLTISTSYEGLESAVITINDGTINLVAQDDGVNVAGGDGSSMQGGGMGRPNRNDSFAAGNYFLYINGGTLVVNAAGDGLDANGSIVMNGGLVLVHGPTEQMNGALDYDGGFALNGGILVASGSAGMAQAPDTSSSQASVLINYSSAQAAGNLVQILDQSGKAIMSFTPSKQYQTLVFSSPELQQGASYTINSGGSLQTNSASGFSSETANAGGTAYASFSVSDIVTQVGQRMGRQR</sequence>
<dbReference type="Proteomes" id="UP001428290">
    <property type="component" value="Unassembled WGS sequence"/>
</dbReference>
<protein>
    <recommendedName>
        <fullName evidence="4">Dockerin type 1</fullName>
    </recommendedName>
</protein>
<gene>
    <name evidence="2" type="ORF">Hgul01_00888</name>
</gene>
<comment type="caution">
    <text evidence="2">The sequence shown here is derived from an EMBL/GenBank/DDBJ whole genome shotgun (WGS) entry which is preliminary data.</text>
</comment>